<evidence type="ECO:0000259" key="10">
    <source>
        <dbReference type="PROSITE" id="PS50929"/>
    </source>
</evidence>
<feature type="domain" description="ABC transporter" evidence="9">
    <location>
        <begin position="395"/>
        <end position="627"/>
    </location>
</feature>
<feature type="transmembrane region" description="Helical" evidence="8">
    <location>
        <begin position="205"/>
        <end position="222"/>
    </location>
</feature>
<dbReference type="Gene3D" id="3.40.50.300">
    <property type="entry name" value="P-loop containing nucleotide triphosphate hydrolases"/>
    <property type="match status" value="1"/>
</dbReference>
<keyword evidence="5 8" id="KW-1133">Transmembrane helix</keyword>
<dbReference type="SUPFAM" id="SSF90123">
    <property type="entry name" value="ABC transporter transmembrane region"/>
    <property type="match status" value="1"/>
</dbReference>
<dbReference type="PROSITE" id="PS50929">
    <property type="entry name" value="ABC_TM1F"/>
    <property type="match status" value="1"/>
</dbReference>
<dbReference type="EMBL" id="CP036290">
    <property type="protein sequence ID" value="QDU84394.1"/>
    <property type="molecule type" value="Genomic_DNA"/>
</dbReference>
<sequence length="662" mass="70369">MPTDAELGNGHGRALARNGRRLARLLRPVARPYVAAALALAFATLATYAAPLVVGMGMDVAVGASAGLDGADTNAVRSATPPWLAPLGARLAAFEPRTAIWVAAALALALTLVGGVLQYLRGRLVAESAESVAARLRDDLHAHLLRLPHDTLDGHEHGDVVQRCTSDVETTRAFVATQAPEVARAATMLAVAFALLASLDVRYALLSMASYPLIIGLAIVFFRGVRTLFQAVDEAEGRLTGVIQENLSGAQVVRAFAASGAEVEKFEGANSDFRDRTVRWVDKLGAYWSTSDLICLGQVLAVLGYGAFAVRAGEMTVGLFFTFVTTTSLTVFPVRQIGRVLTELGRATVALDRVFELLDADEEVEGLVPVERARRIEVRGLRFAYQRTGDEAADAATDGSARTDSKGLVLDGLDLVLEPGRRVALVGPPGSGKSSLIEVLLRNRPYAGGSVQVDGRELAGLDPAWIRSQLALVSQRPFLFSSSLAENLRVAAPGATHADLERVCEIASIHSTVAAYPKGYETVIGERGVDLSGGQRQRLSIARALLEDAPFLLLDDALSAVDTSTERAILDRLPKGEERGVLLVTHRLSGAADADEIVVLDRGRVVERGTHAELLACAGTYAELWGEQSSGGSARLVDDVAPRSEAHAAHDRPQLGDEEAPR</sequence>
<keyword evidence="11" id="KW-0378">Hydrolase</keyword>
<organism evidence="11 12">
    <name type="scientific">Rohdeia mirabilis</name>
    <dbReference type="NCBI Taxonomy" id="2528008"/>
    <lineage>
        <taxon>Bacteria</taxon>
        <taxon>Pseudomonadati</taxon>
        <taxon>Planctomycetota</taxon>
        <taxon>Planctomycetia</taxon>
        <taxon>Planctomycetia incertae sedis</taxon>
        <taxon>Rohdeia</taxon>
    </lineage>
</organism>
<dbReference type="CDD" id="cd18542">
    <property type="entry name" value="ABC_6TM_YknU_like"/>
    <property type="match status" value="1"/>
</dbReference>
<feature type="region of interest" description="Disordered" evidence="7">
    <location>
        <begin position="632"/>
        <end position="662"/>
    </location>
</feature>
<dbReference type="InterPro" id="IPR011527">
    <property type="entry name" value="ABC1_TM_dom"/>
</dbReference>
<dbReference type="InterPro" id="IPR036640">
    <property type="entry name" value="ABC1_TM_sf"/>
</dbReference>
<dbReference type="GO" id="GO:0140359">
    <property type="term" value="F:ABC-type transporter activity"/>
    <property type="evidence" value="ECO:0007669"/>
    <property type="project" value="InterPro"/>
</dbReference>
<reference evidence="11 12" key="1">
    <citation type="submission" date="2019-02" db="EMBL/GenBank/DDBJ databases">
        <title>Deep-cultivation of Planctomycetes and their phenomic and genomic characterization uncovers novel biology.</title>
        <authorList>
            <person name="Wiegand S."/>
            <person name="Jogler M."/>
            <person name="Boedeker C."/>
            <person name="Pinto D."/>
            <person name="Vollmers J."/>
            <person name="Rivas-Marin E."/>
            <person name="Kohn T."/>
            <person name="Peeters S.H."/>
            <person name="Heuer A."/>
            <person name="Rast P."/>
            <person name="Oberbeckmann S."/>
            <person name="Bunk B."/>
            <person name="Jeske O."/>
            <person name="Meyerdierks A."/>
            <person name="Storesund J.E."/>
            <person name="Kallscheuer N."/>
            <person name="Luecker S."/>
            <person name="Lage O.M."/>
            <person name="Pohl T."/>
            <person name="Merkel B.J."/>
            <person name="Hornburger P."/>
            <person name="Mueller R.-W."/>
            <person name="Bruemmer F."/>
            <person name="Labrenz M."/>
            <person name="Spormann A.M."/>
            <person name="Op den Camp H."/>
            <person name="Overmann J."/>
            <person name="Amann R."/>
            <person name="Jetten M.S.M."/>
            <person name="Mascher T."/>
            <person name="Medema M.H."/>
            <person name="Devos D.P."/>
            <person name="Kaster A.-K."/>
            <person name="Ovreas L."/>
            <person name="Rohde M."/>
            <person name="Galperin M.Y."/>
            <person name="Jogler C."/>
        </authorList>
    </citation>
    <scope>NUCLEOTIDE SEQUENCE [LARGE SCALE GENOMIC DNA]</scope>
    <source>
        <strain evidence="11 12">Pla163</strain>
    </source>
</reference>
<dbReference type="PROSITE" id="PS50893">
    <property type="entry name" value="ABC_TRANSPORTER_2"/>
    <property type="match status" value="1"/>
</dbReference>
<evidence type="ECO:0000256" key="4">
    <source>
        <dbReference type="ARBA" id="ARBA00022840"/>
    </source>
</evidence>
<accession>A0A518CYT5</accession>
<dbReference type="Proteomes" id="UP000319342">
    <property type="component" value="Chromosome"/>
</dbReference>
<dbReference type="RefSeq" id="WP_145185837.1">
    <property type="nucleotide sequence ID" value="NZ_CP036290.1"/>
</dbReference>
<evidence type="ECO:0000256" key="3">
    <source>
        <dbReference type="ARBA" id="ARBA00022741"/>
    </source>
</evidence>
<dbReference type="Gene3D" id="1.20.1560.10">
    <property type="entry name" value="ABC transporter type 1, transmembrane domain"/>
    <property type="match status" value="1"/>
</dbReference>
<evidence type="ECO:0000256" key="5">
    <source>
        <dbReference type="ARBA" id="ARBA00022989"/>
    </source>
</evidence>
<feature type="transmembrane region" description="Helical" evidence="8">
    <location>
        <begin position="30"/>
        <end position="50"/>
    </location>
</feature>
<dbReference type="EC" id="3.6.3.-" evidence="11"/>
<dbReference type="InterPro" id="IPR003439">
    <property type="entry name" value="ABC_transporter-like_ATP-bd"/>
</dbReference>
<dbReference type="Pfam" id="PF00664">
    <property type="entry name" value="ABC_membrane"/>
    <property type="match status" value="1"/>
</dbReference>
<dbReference type="PROSITE" id="PS00211">
    <property type="entry name" value="ABC_TRANSPORTER_1"/>
    <property type="match status" value="1"/>
</dbReference>
<feature type="transmembrane region" description="Helical" evidence="8">
    <location>
        <begin position="284"/>
        <end position="309"/>
    </location>
</feature>
<keyword evidence="4 11" id="KW-0067">ATP-binding</keyword>
<evidence type="ECO:0000256" key="6">
    <source>
        <dbReference type="ARBA" id="ARBA00023136"/>
    </source>
</evidence>
<feature type="compositionally biased region" description="Basic and acidic residues" evidence="7">
    <location>
        <begin position="636"/>
        <end position="662"/>
    </location>
</feature>
<proteinExistence type="predicted"/>
<dbReference type="AlphaFoldDB" id="A0A518CYT5"/>
<feature type="transmembrane region" description="Helical" evidence="8">
    <location>
        <begin position="315"/>
        <end position="334"/>
    </location>
</feature>
<dbReference type="SMART" id="SM00382">
    <property type="entry name" value="AAA"/>
    <property type="match status" value="1"/>
</dbReference>
<evidence type="ECO:0000313" key="12">
    <source>
        <dbReference type="Proteomes" id="UP000319342"/>
    </source>
</evidence>
<dbReference type="OrthoDB" id="9762778at2"/>
<keyword evidence="2 8" id="KW-0812">Transmembrane</keyword>
<keyword evidence="3" id="KW-0547">Nucleotide-binding</keyword>
<evidence type="ECO:0000256" key="1">
    <source>
        <dbReference type="ARBA" id="ARBA00004651"/>
    </source>
</evidence>
<feature type="domain" description="ABC transmembrane type-1" evidence="10">
    <location>
        <begin position="34"/>
        <end position="346"/>
    </location>
</feature>
<dbReference type="InterPro" id="IPR003593">
    <property type="entry name" value="AAA+_ATPase"/>
</dbReference>
<dbReference type="InterPro" id="IPR017871">
    <property type="entry name" value="ABC_transporter-like_CS"/>
</dbReference>
<dbReference type="PANTHER" id="PTHR24221:SF654">
    <property type="entry name" value="ATP-BINDING CASSETTE SUB-FAMILY B MEMBER 6"/>
    <property type="match status" value="1"/>
</dbReference>
<evidence type="ECO:0000313" key="11">
    <source>
        <dbReference type="EMBL" id="QDU84394.1"/>
    </source>
</evidence>
<dbReference type="SUPFAM" id="SSF52540">
    <property type="entry name" value="P-loop containing nucleoside triphosphate hydrolases"/>
    <property type="match status" value="1"/>
</dbReference>
<evidence type="ECO:0000256" key="8">
    <source>
        <dbReference type="SAM" id="Phobius"/>
    </source>
</evidence>
<feature type="transmembrane region" description="Helical" evidence="8">
    <location>
        <begin position="99"/>
        <end position="120"/>
    </location>
</feature>
<keyword evidence="12" id="KW-1185">Reference proteome</keyword>
<dbReference type="GO" id="GO:0005524">
    <property type="term" value="F:ATP binding"/>
    <property type="evidence" value="ECO:0007669"/>
    <property type="project" value="UniProtKB-KW"/>
</dbReference>
<evidence type="ECO:0000259" key="9">
    <source>
        <dbReference type="PROSITE" id="PS50893"/>
    </source>
</evidence>
<dbReference type="GO" id="GO:0016887">
    <property type="term" value="F:ATP hydrolysis activity"/>
    <property type="evidence" value="ECO:0007669"/>
    <property type="project" value="InterPro"/>
</dbReference>
<dbReference type="InterPro" id="IPR039421">
    <property type="entry name" value="Type_1_exporter"/>
</dbReference>
<gene>
    <name evidence="11" type="ORF">Pla163_15010</name>
</gene>
<dbReference type="GO" id="GO:0005886">
    <property type="term" value="C:plasma membrane"/>
    <property type="evidence" value="ECO:0007669"/>
    <property type="project" value="UniProtKB-SubCell"/>
</dbReference>
<protein>
    <submittedName>
        <fullName evidence="11">Multidrug export ATP-binding/permease protein</fullName>
        <ecNumber evidence="11">3.6.3.-</ecNumber>
    </submittedName>
</protein>
<dbReference type="Pfam" id="PF00005">
    <property type="entry name" value="ABC_tran"/>
    <property type="match status" value="1"/>
</dbReference>
<dbReference type="InterPro" id="IPR027417">
    <property type="entry name" value="P-loop_NTPase"/>
</dbReference>
<keyword evidence="6 8" id="KW-0472">Membrane</keyword>
<evidence type="ECO:0000256" key="7">
    <source>
        <dbReference type="SAM" id="MobiDB-lite"/>
    </source>
</evidence>
<name>A0A518CYT5_9BACT</name>
<evidence type="ECO:0000256" key="2">
    <source>
        <dbReference type="ARBA" id="ARBA00022692"/>
    </source>
</evidence>
<comment type="subcellular location">
    <subcellularLocation>
        <location evidence="1">Cell membrane</location>
        <topology evidence="1">Multi-pass membrane protein</topology>
    </subcellularLocation>
</comment>
<dbReference type="PANTHER" id="PTHR24221">
    <property type="entry name" value="ATP-BINDING CASSETTE SUB-FAMILY B"/>
    <property type="match status" value="1"/>
</dbReference>